<protein>
    <recommendedName>
        <fullName evidence="7">Phosphatidylglycerol--prolipoprotein diacylglyceryl transferase</fullName>
        <ecNumber evidence="7">2.5.1.145</ecNumber>
    </recommendedName>
</protein>
<dbReference type="AlphaFoldDB" id="A0A1I2H2H5"/>
<feature type="transmembrane region" description="Helical" evidence="7">
    <location>
        <begin position="243"/>
        <end position="263"/>
    </location>
</feature>
<comment type="pathway">
    <text evidence="7">Protein modification; lipoprotein biosynthesis (diacylglyceryl transfer).</text>
</comment>
<dbReference type="NCBIfam" id="TIGR00544">
    <property type="entry name" value="lgt"/>
    <property type="match status" value="1"/>
</dbReference>
<evidence type="ECO:0000256" key="6">
    <source>
        <dbReference type="ARBA" id="ARBA00023136"/>
    </source>
</evidence>
<dbReference type="GO" id="GO:0042158">
    <property type="term" value="P:lipoprotein biosynthetic process"/>
    <property type="evidence" value="ECO:0007669"/>
    <property type="project" value="UniProtKB-UniRule"/>
</dbReference>
<name>A0A1I2H2H5_9BACT</name>
<keyword evidence="9" id="KW-1185">Reference proteome</keyword>
<gene>
    <name evidence="7" type="primary">lgt</name>
    <name evidence="8" type="ORF">SAMN04488541_102152</name>
</gene>
<evidence type="ECO:0000256" key="5">
    <source>
        <dbReference type="ARBA" id="ARBA00022989"/>
    </source>
</evidence>
<keyword evidence="5 7" id="KW-1133">Transmembrane helix</keyword>
<dbReference type="InterPro" id="IPR001640">
    <property type="entry name" value="Lgt"/>
</dbReference>
<dbReference type="GO" id="GO:0005886">
    <property type="term" value="C:plasma membrane"/>
    <property type="evidence" value="ECO:0007669"/>
    <property type="project" value="UniProtKB-SubCell"/>
</dbReference>
<comment type="subcellular location">
    <subcellularLocation>
        <location evidence="7">Cell membrane</location>
        <topology evidence="7">Multi-pass membrane protein</topology>
    </subcellularLocation>
</comment>
<proteinExistence type="inferred from homology"/>
<comment type="similarity">
    <text evidence="1 7">Belongs to the Lgt family.</text>
</comment>
<dbReference type="UniPathway" id="UPA00664"/>
<feature type="transmembrane region" description="Helical" evidence="7">
    <location>
        <begin position="132"/>
        <end position="153"/>
    </location>
</feature>
<evidence type="ECO:0000256" key="3">
    <source>
        <dbReference type="ARBA" id="ARBA00022679"/>
    </source>
</evidence>
<evidence type="ECO:0000256" key="1">
    <source>
        <dbReference type="ARBA" id="ARBA00007150"/>
    </source>
</evidence>
<comment type="function">
    <text evidence="7">Catalyzes the transfer of the diacylglyceryl group from phosphatidylglycerol to the sulfhydryl group of the N-terminal cysteine of a prolipoprotein, the first step in the formation of mature lipoproteins.</text>
</comment>
<dbReference type="PANTHER" id="PTHR30589">
    <property type="entry name" value="PROLIPOPROTEIN DIACYLGLYCERYL TRANSFERASE"/>
    <property type="match status" value="1"/>
</dbReference>
<feature type="transmembrane region" description="Helical" evidence="7">
    <location>
        <begin position="63"/>
        <end position="85"/>
    </location>
</feature>
<evidence type="ECO:0000313" key="8">
    <source>
        <dbReference type="EMBL" id="SFF23738.1"/>
    </source>
</evidence>
<keyword evidence="2 7" id="KW-1003">Cell membrane</keyword>
<accession>A0A1I2H2H5</accession>
<evidence type="ECO:0000256" key="7">
    <source>
        <dbReference type="HAMAP-Rule" id="MF_01147"/>
    </source>
</evidence>
<dbReference type="Proteomes" id="UP000199513">
    <property type="component" value="Unassembled WGS sequence"/>
</dbReference>
<keyword evidence="8" id="KW-0449">Lipoprotein</keyword>
<feature type="transmembrane region" description="Helical" evidence="7">
    <location>
        <begin position="182"/>
        <end position="201"/>
    </location>
</feature>
<dbReference type="STRING" id="1003.SAMN04488541_102152"/>
<evidence type="ECO:0000256" key="2">
    <source>
        <dbReference type="ARBA" id="ARBA00022475"/>
    </source>
</evidence>
<dbReference type="EMBL" id="FONY01000021">
    <property type="protein sequence ID" value="SFF23738.1"/>
    <property type="molecule type" value="Genomic_DNA"/>
</dbReference>
<dbReference type="GO" id="GO:0008961">
    <property type="term" value="F:phosphatidylglycerol-prolipoprotein diacylglyceryl transferase activity"/>
    <property type="evidence" value="ECO:0007669"/>
    <property type="project" value="UniProtKB-UniRule"/>
</dbReference>
<reference evidence="9" key="1">
    <citation type="submission" date="2016-10" db="EMBL/GenBank/DDBJ databases">
        <authorList>
            <person name="Varghese N."/>
            <person name="Submissions S."/>
        </authorList>
    </citation>
    <scope>NUCLEOTIDE SEQUENCE [LARGE SCALE GENOMIC DNA]</scope>
    <source>
        <strain>GEY</strain>
        <strain evidence="9">DSM 9560</strain>
    </source>
</reference>
<dbReference type="HAMAP" id="MF_01147">
    <property type="entry name" value="Lgt"/>
    <property type="match status" value="1"/>
</dbReference>
<feature type="transmembrane region" description="Helical" evidence="7">
    <location>
        <begin position="97"/>
        <end position="120"/>
    </location>
</feature>
<feature type="binding site" evidence="7">
    <location>
        <position position="148"/>
    </location>
    <ligand>
        <name>a 1,2-diacyl-sn-glycero-3-phospho-(1'-sn-glycerol)</name>
        <dbReference type="ChEBI" id="CHEBI:64716"/>
    </ligand>
</feature>
<dbReference type="EC" id="2.5.1.145" evidence="7"/>
<dbReference type="Pfam" id="PF01790">
    <property type="entry name" value="LGT"/>
    <property type="match status" value="1"/>
</dbReference>
<evidence type="ECO:0000256" key="4">
    <source>
        <dbReference type="ARBA" id="ARBA00022692"/>
    </source>
</evidence>
<sequence>MNILSAIIWDASPDIFSFEIPFIGSTLTIRWYGLLFASGFLVGQYIMLKIFKAEGKPEKDIDAMTLYMIVSTLVGARLGHCLFYQPDFYLANPIEILKVWEGGLASHGATIGILFGLYLYSRSRPDQSYLWVLDRIVIVVALGGAFIRLGNLFNSEIVGLPTDLPWGFVFVKLGEDFARHPAQLYEAISCVFLFLFLLWMWSRTKEKTPEGRLFGLFVVILFSLRIFYEFLKENQVDFENGLPLNMGQILSIPMVFIGLWILIRSTKNKVENKPLPN</sequence>
<dbReference type="PANTHER" id="PTHR30589:SF0">
    <property type="entry name" value="PHOSPHATIDYLGLYCEROL--PROLIPOPROTEIN DIACYLGLYCERYL TRANSFERASE"/>
    <property type="match status" value="1"/>
</dbReference>
<keyword evidence="4 7" id="KW-0812">Transmembrane</keyword>
<organism evidence="8 9">
    <name type="scientific">Thermoflexibacter ruber</name>
    <dbReference type="NCBI Taxonomy" id="1003"/>
    <lineage>
        <taxon>Bacteria</taxon>
        <taxon>Pseudomonadati</taxon>
        <taxon>Bacteroidota</taxon>
        <taxon>Cytophagia</taxon>
        <taxon>Cytophagales</taxon>
        <taxon>Thermoflexibacteraceae</taxon>
        <taxon>Thermoflexibacter</taxon>
    </lineage>
</organism>
<feature type="transmembrane region" description="Helical" evidence="7">
    <location>
        <begin position="31"/>
        <end position="51"/>
    </location>
</feature>
<keyword evidence="3 7" id="KW-0808">Transferase</keyword>
<dbReference type="RefSeq" id="WP_177217368.1">
    <property type="nucleotide sequence ID" value="NZ_FONY01000021.1"/>
</dbReference>
<keyword evidence="6 7" id="KW-0472">Membrane</keyword>
<feature type="transmembrane region" description="Helical" evidence="7">
    <location>
        <begin position="213"/>
        <end position="231"/>
    </location>
</feature>
<comment type="catalytic activity">
    <reaction evidence="7">
        <text>L-cysteinyl-[prolipoprotein] + a 1,2-diacyl-sn-glycero-3-phospho-(1'-sn-glycerol) = an S-1,2-diacyl-sn-glyceryl-L-cysteinyl-[prolipoprotein] + sn-glycerol 1-phosphate + H(+)</text>
        <dbReference type="Rhea" id="RHEA:56712"/>
        <dbReference type="Rhea" id="RHEA-COMP:14679"/>
        <dbReference type="Rhea" id="RHEA-COMP:14680"/>
        <dbReference type="ChEBI" id="CHEBI:15378"/>
        <dbReference type="ChEBI" id="CHEBI:29950"/>
        <dbReference type="ChEBI" id="CHEBI:57685"/>
        <dbReference type="ChEBI" id="CHEBI:64716"/>
        <dbReference type="ChEBI" id="CHEBI:140658"/>
        <dbReference type="EC" id="2.5.1.145"/>
    </reaction>
</comment>
<evidence type="ECO:0000313" key="9">
    <source>
        <dbReference type="Proteomes" id="UP000199513"/>
    </source>
</evidence>